<dbReference type="CDD" id="cd08977">
    <property type="entry name" value="SusD"/>
    <property type="match status" value="1"/>
</dbReference>
<evidence type="ECO:0000256" key="1">
    <source>
        <dbReference type="ARBA" id="ARBA00004442"/>
    </source>
</evidence>
<dbReference type="PROSITE" id="PS51257">
    <property type="entry name" value="PROKAR_LIPOPROTEIN"/>
    <property type="match status" value="1"/>
</dbReference>
<feature type="signal peptide" evidence="6">
    <location>
        <begin position="1"/>
        <end position="25"/>
    </location>
</feature>
<accession>A0ABV8AJF4</accession>
<evidence type="ECO:0000313" key="8">
    <source>
        <dbReference type="EMBL" id="MFC3876777.1"/>
    </source>
</evidence>
<evidence type="ECO:0000313" key="9">
    <source>
        <dbReference type="Proteomes" id="UP001595812"/>
    </source>
</evidence>
<gene>
    <name evidence="8" type="ORF">ACFOSX_05985</name>
</gene>
<keyword evidence="5" id="KW-0998">Cell outer membrane</keyword>
<dbReference type="Gene3D" id="1.25.40.10">
    <property type="entry name" value="Tetratricopeptide repeat domain"/>
    <property type="match status" value="1"/>
</dbReference>
<dbReference type="Gene3D" id="1.25.40.390">
    <property type="match status" value="1"/>
</dbReference>
<keyword evidence="4" id="KW-0472">Membrane</keyword>
<dbReference type="Gene3D" id="1.10.3780.10">
    <property type="entry name" value="SusD-like"/>
    <property type="match status" value="1"/>
</dbReference>
<sequence>MKRKLKQFKKVGVLLLIMVFMVGCTDDLNITPNDDDTLLTEDAFEDESAYRSLLAGVYANLALTGTEGAENSNLAGIDAGTSQFGRVLLYMQTLAADQMIWSYENDAGTRELQRNIWTPQNPLILGMFSRTMASVSFANNFLRETTAEKLDGRNVSDATRQDIVAYRAEARLLRAMAYYYMMDLFGKAPFITENDPLNFTPPEVSRAELFTFIESELLDIQSDLVAAGQNEYGRADRGVANMILAKIYLNAEVYIGENRYPDCITQCEALLSSGYALADSYLHNFMADNNTNSATSEIIFPIVSDGLTTQNFGPTTVMVNGSVGSLETNGLVVGVTQGGWGGALRVRREFAELFADGIFSQDERNTLIEGVNVPNGVTIVTTPPTPPTPRPVDIVDISNRDTGFILQKYSNVSSDGTPGIDQTFVDTDFPLFRLADVYLMYAEAYLRGGGGSESTALGLLNELRDRANNDEVVESSDLTLDFILDERSRELHWEAHRRQDLIRFNRYTGGNYNWAWKGNGSNGIAIPAHFNVYPIPSLSLASNPELNQNTGY</sequence>
<evidence type="ECO:0000256" key="4">
    <source>
        <dbReference type="ARBA" id="ARBA00023136"/>
    </source>
</evidence>
<comment type="similarity">
    <text evidence="2">Belongs to the SusD family.</text>
</comment>
<evidence type="ECO:0000256" key="5">
    <source>
        <dbReference type="ARBA" id="ARBA00023237"/>
    </source>
</evidence>
<dbReference type="SUPFAM" id="SSF48452">
    <property type="entry name" value="TPR-like"/>
    <property type="match status" value="1"/>
</dbReference>
<dbReference type="Proteomes" id="UP001595812">
    <property type="component" value="Unassembled WGS sequence"/>
</dbReference>
<reference evidence="9" key="1">
    <citation type="journal article" date="2019" name="Int. J. Syst. Evol. Microbiol.">
        <title>The Global Catalogue of Microorganisms (GCM) 10K type strain sequencing project: providing services to taxonomists for standard genome sequencing and annotation.</title>
        <authorList>
            <consortium name="The Broad Institute Genomics Platform"/>
            <consortium name="The Broad Institute Genome Sequencing Center for Infectious Disease"/>
            <person name="Wu L."/>
            <person name="Ma J."/>
        </authorList>
    </citation>
    <scope>NUCLEOTIDE SEQUENCE [LARGE SCALE GENOMIC DNA]</scope>
    <source>
        <strain evidence="9">CECT 8979</strain>
    </source>
</reference>
<feature type="domain" description="RagB/SusD" evidence="7">
    <location>
        <begin position="398"/>
        <end position="552"/>
    </location>
</feature>
<evidence type="ECO:0000256" key="6">
    <source>
        <dbReference type="SAM" id="SignalP"/>
    </source>
</evidence>
<dbReference type="EMBL" id="JBHSAT010000004">
    <property type="protein sequence ID" value="MFC3876777.1"/>
    <property type="molecule type" value="Genomic_DNA"/>
</dbReference>
<evidence type="ECO:0000256" key="2">
    <source>
        <dbReference type="ARBA" id="ARBA00006275"/>
    </source>
</evidence>
<evidence type="ECO:0000259" key="7">
    <source>
        <dbReference type="Pfam" id="PF07980"/>
    </source>
</evidence>
<dbReference type="InterPro" id="IPR012944">
    <property type="entry name" value="SusD_RagB_dom"/>
</dbReference>
<dbReference type="Pfam" id="PF07980">
    <property type="entry name" value="SusD_RagB"/>
    <property type="match status" value="1"/>
</dbReference>
<keyword evidence="3 6" id="KW-0732">Signal</keyword>
<organism evidence="8 9">
    <name type="scientific">Winogradskyella maritima</name>
    <dbReference type="NCBI Taxonomy" id="1517766"/>
    <lineage>
        <taxon>Bacteria</taxon>
        <taxon>Pseudomonadati</taxon>
        <taxon>Bacteroidota</taxon>
        <taxon>Flavobacteriia</taxon>
        <taxon>Flavobacteriales</taxon>
        <taxon>Flavobacteriaceae</taxon>
        <taxon>Winogradskyella</taxon>
    </lineage>
</organism>
<dbReference type="RefSeq" id="WP_386098001.1">
    <property type="nucleotide sequence ID" value="NZ_JBHSAT010000004.1"/>
</dbReference>
<comment type="subcellular location">
    <subcellularLocation>
        <location evidence="1">Cell outer membrane</location>
    </subcellularLocation>
</comment>
<comment type="caution">
    <text evidence="8">The sequence shown here is derived from an EMBL/GenBank/DDBJ whole genome shotgun (WGS) entry which is preliminary data.</text>
</comment>
<proteinExistence type="inferred from homology"/>
<dbReference type="InterPro" id="IPR011990">
    <property type="entry name" value="TPR-like_helical_dom_sf"/>
</dbReference>
<evidence type="ECO:0000256" key="3">
    <source>
        <dbReference type="ARBA" id="ARBA00022729"/>
    </source>
</evidence>
<feature type="chain" id="PRO_5045416589" evidence="6">
    <location>
        <begin position="26"/>
        <end position="552"/>
    </location>
</feature>
<protein>
    <submittedName>
        <fullName evidence="8">RagB/SusD family nutrient uptake outer membrane protein</fullName>
    </submittedName>
</protein>
<keyword evidence="9" id="KW-1185">Reference proteome</keyword>
<name>A0ABV8AJF4_9FLAO</name>